<comment type="catalytic activity">
    <reaction evidence="10">
        <text>ITP + H2O = IMP + diphosphate + H(+)</text>
        <dbReference type="Rhea" id="RHEA:29399"/>
        <dbReference type="ChEBI" id="CHEBI:15377"/>
        <dbReference type="ChEBI" id="CHEBI:15378"/>
        <dbReference type="ChEBI" id="CHEBI:33019"/>
        <dbReference type="ChEBI" id="CHEBI:58053"/>
        <dbReference type="ChEBI" id="CHEBI:61402"/>
        <dbReference type="EC" id="3.6.1.66"/>
    </reaction>
</comment>
<dbReference type="PATRIC" id="fig|1641875.4.peg.1842"/>
<dbReference type="RefSeq" id="WP_057795375.1">
    <property type="nucleotide sequence ID" value="NZ_LAXJ01000020.1"/>
</dbReference>
<dbReference type="AlphaFoldDB" id="A0A0T5NRG7"/>
<dbReference type="InterPro" id="IPR002637">
    <property type="entry name" value="RdgB/HAM1"/>
</dbReference>
<dbReference type="PANTHER" id="PTHR11067">
    <property type="entry name" value="INOSINE TRIPHOSPHATE PYROPHOSPHATASE/HAM1 PROTEIN"/>
    <property type="match status" value="1"/>
</dbReference>
<evidence type="ECO:0000256" key="7">
    <source>
        <dbReference type="ARBA" id="ARBA00023080"/>
    </source>
</evidence>
<dbReference type="SUPFAM" id="SSF52972">
    <property type="entry name" value="ITPase-like"/>
    <property type="match status" value="1"/>
</dbReference>
<feature type="binding site" evidence="10">
    <location>
        <begin position="160"/>
        <end position="163"/>
    </location>
    <ligand>
        <name>substrate</name>
    </ligand>
</feature>
<dbReference type="GO" id="GO:0009117">
    <property type="term" value="P:nucleotide metabolic process"/>
    <property type="evidence" value="ECO:0007669"/>
    <property type="project" value="UniProtKB-KW"/>
</dbReference>
<dbReference type="InterPro" id="IPR029001">
    <property type="entry name" value="ITPase-like_fam"/>
</dbReference>
<comment type="similarity">
    <text evidence="1 10 11">Belongs to the HAM1 NTPase family.</text>
</comment>
<keyword evidence="6 10" id="KW-0460">Magnesium</keyword>
<comment type="function">
    <text evidence="10">Pyrophosphatase that catalyzes the hydrolysis of nucleoside triphosphates to their monophosphate derivatives, with a high preference for the non-canonical purine nucleotides XTP (xanthosine triphosphate), dITP (deoxyinosine triphosphate) and ITP. Seems to function as a house-cleaning enzyme that removes non-canonical purine nucleotides from the nucleotide pool, thus preventing their incorporation into DNA/RNA and avoiding chromosomal lesions.</text>
</comment>
<comment type="catalytic activity">
    <reaction evidence="9 10">
        <text>XTP + H2O = XMP + diphosphate + H(+)</text>
        <dbReference type="Rhea" id="RHEA:28610"/>
        <dbReference type="ChEBI" id="CHEBI:15377"/>
        <dbReference type="ChEBI" id="CHEBI:15378"/>
        <dbReference type="ChEBI" id="CHEBI:33019"/>
        <dbReference type="ChEBI" id="CHEBI:57464"/>
        <dbReference type="ChEBI" id="CHEBI:61314"/>
        <dbReference type="EC" id="3.6.1.66"/>
    </reaction>
</comment>
<evidence type="ECO:0000256" key="3">
    <source>
        <dbReference type="ARBA" id="ARBA00022723"/>
    </source>
</evidence>
<feature type="binding site" evidence="10">
    <location>
        <position position="183"/>
    </location>
    <ligand>
        <name>substrate</name>
    </ligand>
</feature>
<dbReference type="GO" id="GO:0017111">
    <property type="term" value="F:ribonucleoside triphosphate phosphatase activity"/>
    <property type="evidence" value="ECO:0007669"/>
    <property type="project" value="InterPro"/>
</dbReference>
<evidence type="ECO:0000313" key="12">
    <source>
        <dbReference type="EMBL" id="KRS11231.1"/>
    </source>
</evidence>
<sequence length="202" mass="21919">MRKFTGDTLLVATHNAGKLEEIATLLKPYDINVVGAAEMKLDEPKETETTFVGNARIKAHAAARATGLPALSDDSGIEIDALDGAPGVYTADWAETETGRDFIIAMTKAHDRVLDSGVKPPWTARFCCTLVLAWPDGHDELFAGTVEGQVVWPMRGMQGHGYDPMFLPNGYDVTFGEMDGSEKNRISHRAVAFSKLVTGCFD</sequence>
<dbReference type="InterPro" id="IPR020922">
    <property type="entry name" value="dITP/XTP_pyrophosphatase"/>
</dbReference>
<evidence type="ECO:0000256" key="2">
    <source>
        <dbReference type="ARBA" id="ARBA00011738"/>
    </source>
</evidence>
<keyword evidence="5 10" id="KW-0378">Hydrolase</keyword>
<gene>
    <name evidence="12" type="ORF">XM53_16705</name>
</gene>
<dbReference type="Pfam" id="PF01725">
    <property type="entry name" value="Ham1p_like"/>
    <property type="match status" value="1"/>
</dbReference>
<dbReference type="EMBL" id="LAXJ01000020">
    <property type="protein sequence ID" value="KRS11231.1"/>
    <property type="molecule type" value="Genomic_DNA"/>
</dbReference>
<accession>A0A0T5NRG7</accession>
<keyword evidence="4 10" id="KW-0547">Nucleotide-binding</keyword>
<feature type="active site" description="Proton acceptor" evidence="10">
    <location>
        <position position="74"/>
    </location>
</feature>
<evidence type="ECO:0000256" key="1">
    <source>
        <dbReference type="ARBA" id="ARBA00008023"/>
    </source>
</evidence>
<evidence type="ECO:0000313" key="13">
    <source>
        <dbReference type="Proteomes" id="UP000051295"/>
    </source>
</evidence>
<organism evidence="12 13">
    <name type="scientific">Roseovarius atlanticus</name>
    <dbReference type="NCBI Taxonomy" id="1641875"/>
    <lineage>
        <taxon>Bacteria</taxon>
        <taxon>Pseudomonadati</taxon>
        <taxon>Pseudomonadota</taxon>
        <taxon>Alphaproteobacteria</taxon>
        <taxon>Rhodobacterales</taxon>
        <taxon>Roseobacteraceae</taxon>
        <taxon>Roseovarius</taxon>
    </lineage>
</organism>
<keyword evidence="3 10" id="KW-0479">Metal-binding</keyword>
<dbReference type="STRING" id="1641875.XM53_16705"/>
<feature type="binding site" evidence="10">
    <location>
        <position position="75"/>
    </location>
    <ligand>
        <name>substrate</name>
    </ligand>
</feature>
<dbReference type="Gene3D" id="3.90.950.10">
    <property type="match status" value="1"/>
</dbReference>
<dbReference type="Proteomes" id="UP000051295">
    <property type="component" value="Unassembled WGS sequence"/>
</dbReference>
<keyword evidence="7 10" id="KW-0546">Nucleotide metabolism</keyword>
<dbReference type="GO" id="GO:0036220">
    <property type="term" value="F:ITP diphosphatase activity"/>
    <property type="evidence" value="ECO:0007669"/>
    <property type="project" value="UniProtKB-UniRule"/>
</dbReference>
<evidence type="ECO:0000256" key="11">
    <source>
        <dbReference type="RuleBase" id="RU003781"/>
    </source>
</evidence>
<protein>
    <recommendedName>
        <fullName evidence="10">dITP/XTP pyrophosphatase</fullName>
        <ecNumber evidence="10">3.6.1.66</ecNumber>
    </recommendedName>
    <alternativeName>
        <fullName evidence="10">Non-canonical purine NTP pyrophosphatase</fullName>
    </alternativeName>
    <alternativeName>
        <fullName evidence="10">Non-standard purine NTP pyrophosphatase</fullName>
    </alternativeName>
    <alternativeName>
        <fullName evidence="10">Nucleoside-triphosphate diphosphatase</fullName>
    </alternativeName>
    <alternativeName>
        <fullName evidence="10">Nucleoside-triphosphate pyrophosphatase</fullName>
        <shortName evidence="10">NTPase</shortName>
    </alternativeName>
</protein>
<feature type="binding site" evidence="10">
    <location>
        <begin position="13"/>
        <end position="18"/>
    </location>
    <ligand>
        <name>substrate</name>
    </ligand>
</feature>
<evidence type="ECO:0000256" key="10">
    <source>
        <dbReference type="HAMAP-Rule" id="MF_01405"/>
    </source>
</evidence>
<dbReference type="GO" id="GO:0009146">
    <property type="term" value="P:purine nucleoside triphosphate catabolic process"/>
    <property type="evidence" value="ECO:0007669"/>
    <property type="project" value="UniProtKB-UniRule"/>
</dbReference>
<dbReference type="GO" id="GO:0005829">
    <property type="term" value="C:cytosol"/>
    <property type="evidence" value="ECO:0007669"/>
    <property type="project" value="TreeGrafter"/>
</dbReference>
<comment type="caution">
    <text evidence="12">The sequence shown here is derived from an EMBL/GenBank/DDBJ whole genome shotgun (WGS) entry which is preliminary data.</text>
</comment>
<reference evidence="12 13" key="1">
    <citation type="submission" date="2015-04" db="EMBL/GenBank/DDBJ databases">
        <title>The draft genome sequence of Roseovarius sp.R12b.</title>
        <authorList>
            <person name="Li G."/>
            <person name="Lai Q."/>
            <person name="Shao Z."/>
            <person name="Yan P."/>
        </authorList>
    </citation>
    <scope>NUCLEOTIDE SEQUENCE [LARGE SCALE GENOMIC DNA]</scope>
    <source>
        <strain evidence="12 13">R12B</strain>
    </source>
</reference>
<comment type="catalytic activity">
    <reaction evidence="8 10">
        <text>dITP + H2O = dIMP + diphosphate + H(+)</text>
        <dbReference type="Rhea" id="RHEA:28342"/>
        <dbReference type="ChEBI" id="CHEBI:15377"/>
        <dbReference type="ChEBI" id="CHEBI:15378"/>
        <dbReference type="ChEBI" id="CHEBI:33019"/>
        <dbReference type="ChEBI" id="CHEBI:61194"/>
        <dbReference type="ChEBI" id="CHEBI:61382"/>
        <dbReference type="EC" id="3.6.1.66"/>
    </reaction>
</comment>
<evidence type="ECO:0000256" key="6">
    <source>
        <dbReference type="ARBA" id="ARBA00022842"/>
    </source>
</evidence>
<dbReference type="GO" id="GO:0000166">
    <property type="term" value="F:nucleotide binding"/>
    <property type="evidence" value="ECO:0007669"/>
    <property type="project" value="UniProtKB-KW"/>
</dbReference>
<dbReference type="PANTHER" id="PTHR11067:SF9">
    <property type="entry name" value="INOSINE TRIPHOSPHATE PYROPHOSPHATASE"/>
    <property type="match status" value="1"/>
</dbReference>
<dbReference type="CDD" id="cd00515">
    <property type="entry name" value="HAM1"/>
    <property type="match status" value="1"/>
</dbReference>
<comment type="cofactor">
    <cofactor evidence="10">
        <name>Mg(2+)</name>
        <dbReference type="ChEBI" id="CHEBI:18420"/>
    </cofactor>
    <text evidence="10">Binds 1 Mg(2+) ion per subunit.</text>
</comment>
<keyword evidence="13" id="KW-1185">Reference proteome</keyword>
<dbReference type="GO" id="GO:0046872">
    <property type="term" value="F:metal ion binding"/>
    <property type="evidence" value="ECO:0007669"/>
    <property type="project" value="UniProtKB-KW"/>
</dbReference>
<dbReference type="GO" id="GO:0035870">
    <property type="term" value="F:dITP diphosphatase activity"/>
    <property type="evidence" value="ECO:0007669"/>
    <property type="project" value="UniProtKB-UniRule"/>
</dbReference>
<dbReference type="HAMAP" id="MF_01405">
    <property type="entry name" value="Non_canon_purine_NTPase"/>
    <property type="match status" value="1"/>
</dbReference>
<name>A0A0T5NRG7_9RHOB</name>
<dbReference type="NCBIfam" id="TIGR00042">
    <property type="entry name" value="RdgB/HAM1 family non-canonical purine NTP pyrophosphatase"/>
    <property type="match status" value="1"/>
</dbReference>
<feature type="binding site" evidence="10">
    <location>
        <begin position="188"/>
        <end position="189"/>
    </location>
    <ligand>
        <name>substrate</name>
    </ligand>
</feature>
<evidence type="ECO:0000256" key="5">
    <source>
        <dbReference type="ARBA" id="ARBA00022801"/>
    </source>
</evidence>
<feature type="binding site" evidence="10">
    <location>
        <position position="74"/>
    </location>
    <ligand>
        <name>Mg(2+)</name>
        <dbReference type="ChEBI" id="CHEBI:18420"/>
    </ligand>
</feature>
<comment type="caution">
    <text evidence="10">Lacks conserved residue(s) required for the propagation of feature annotation.</text>
</comment>
<dbReference type="GO" id="GO:0036222">
    <property type="term" value="F:XTP diphosphatase activity"/>
    <property type="evidence" value="ECO:0007669"/>
    <property type="project" value="UniProtKB-UniRule"/>
</dbReference>
<evidence type="ECO:0000256" key="9">
    <source>
        <dbReference type="ARBA" id="ARBA00052017"/>
    </source>
</evidence>
<comment type="subunit">
    <text evidence="2 10">Homodimer.</text>
</comment>
<proteinExistence type="inferred from homology"/>
<dbReference type="OrthoDB" id="9807456at2"/>
<evidence type="ECO:0000256" key="8">
    <source>
        <dbReference type="ARBA" id="ARBA00051875"/>
    </source>
</evidence>
<evidence type="ECO:0000256" key="4">
    <source>
        <dbReference type="ARBA" id="ARBA00022741"/>
    </source>
</evidence>
<dbReference type="EC" id="3.6.1.66" evidence="10"/>
<dbReference type="FunFam" id="3.90.950.10:FF:000001">
    <property type="entry name" value="dITP/XTP pyrophosphatase"/>
    <property type="match status" value="1"/>
</dbReference>